<reference evidence="2 3" key="1">
    <citation type="journal article" date="2017" name="Nat. Commun.">
        <title>Genome assembly with in vitro proximity ligation data and whole-genome triplication in lettuce.</title>
        <authorList>
            <person name="Reyes-Chin-Wo S."/>
            <person name="Wang Z."/>
            <person name="Yang X."/>
            <person name="Kozik A."/>
            <person name="Arikit S."/>
            <person name="Song C."/>
            <person name="Xia L."/>
            <person name="Froenicke L."/>
            <person name="Lavelle D.O."/>
            <person name="Truco M.J."/>
            <person name="Xia R."/>
            <person name="Zhu S."/>
            <person name="Xu C."/>
            <person name="Xu H."/>
            <person name="Xu X."/>
            <person name="Cox K."/>
            <person name="Korf I."/>
            <person name="Meyers B.C."/>
            <person name="Michelmore R.W."/>
        </authorList>
    </citation>
    <scope>NUCLEOTIDE SEQUENCE [LARGE SCALE GENOMIC DNA]</scope>
    <source>
        <strain evidence="3">cv. Salinas</strain>
        <tissue evidence="2">Seedlings</tissue>
    </source>
</reference>
<keyword evidence="3" id="KW-1185">Reference proteome</keyword>
<sequence>MDKVFREKDLERKHVTGDYTRLYELLWDYALELKATNPDTTMKIYVCSEANPASHTRQFRRIYVFLGPFKIGFKECLTDLVGLDGAFMKGPFPSQVLSVWFLEHLGDDLELGINSNYTFISDRKKGLQTAICELFPNVERRYCIRHIHDNMRKKWGQNDK</sequence>
<comment type="caution">
    <text evidence="2">The sequence shown here is derived from an EMBL/GenBank/DDBJ whole genome shotgun (WGS) entry which is preliminary data.</text>
</comment>
<dbReference type="AlphaFoldDB" id="A0A9R1W7X6"/>
<protein>
    <recommendedName>
        <fullName evidence="1">MULE transposase domain-containing protein</fullName>
    </recommendedName>
</protein>
<organism evidence="2 3">
    <name type="scientific">Lactuca sativa</name>
    <name type="common">Garden lettuce</name>
    <dbReference type="NCBI Taxonomy" id="4236"/>
    <lineage>
        <taxon>Eukaryota</taxon>
        <taxon>Viridiplantae</taxon>
        <taxon>Streptophyta</taxon>
        <taxon>Embryophyta</taxon>
        <taxon>Tracheophyta</taxon>
        <taxon>Spermatophyta</taxon>
        <taxon>Magnoliopsida</taxon>
        <taxon>eudicotyledons</taxon>
        <taxon>Gunneridae</taxon>
        <taxon>Pentapetalae</taxon>
        <taxon>asterids</taxon>
        <taxon>campanulids</taxon>
        <taxon>Asterales</taxon>
        <taxon>Asteraceae</taxon>
        <taxon>Cichorioideae</taxon>
        <taxon>Cichorieae</taxon>
        <taxon>Lactucinae</taxon>
        <taxon>Lactuca</taxon>
    </lineage>
</organism>
<dbReference type="Pfam" id="PF10551">
    <property type="entry name" value="MULE"/>
    <property type="match status" value="1"/>
</dbReference>
<dbReference type="EMBL" id="NBSK02000003">
    <property type="protein sequence ID" value="KAJ0217725.1"/>
    <property type="molecule type" value="Genomic_DNA"/>
</dbReference>
<dbReference type="Proteomes" id="UP000235145">
    <property type="component" value="Unassembled WGS sequence"/>
</dbReference>
<gene>
    <name evidence="2" type="ORF">LSAT_V11C300129800</name>
</gene>
<name>A0A9R1W7X6_LACSA</name>
<proteinExistence type="predicted"/>
<dbReference type="PANTHER" id="PTHR31973:SF190">
    <property type="entry name" value="MULE TRANSPOSASE DOMAIN-CONTAINING PROTEIN"/>
    <property type="match status" value="1"/>
</dbReference>
<evidence type="ECO:0000313" key="2">
    <source>
        <dbReference type="EMBL" id="KAJ0217725.1"/>
    </source>
</evidence>
<evidence type="ECO:0000313" key="3">
    <source>
        <dbReference type="Proteomes" id="UP000235145"/>
    </source>
</evidence>
<accession>A0A9R1W7X6</accession>
<dbReference type="PANTHER" id="PTHR31973">
    <property type="entry name" value="POLYPROTEIN, PUTATIVE-RELATED"/>
    <property type="match status" value="1"/>
</dbReference>
<evidence type="ECO:0000259" key="1">
    <source>
        <dbReference type="Pfam" id="PF10551"/>
    </source>
</evidence>
<dbReference type="InterPro" id="IPR018289">
    <property type="entry name" value="MULE_transposase_dom"/>
</dbReference>
<feature type="domain" description="MULE transposase" evidence="1">
    <location>
        <begin position="100"/>
        <end position="150"/>
    </location>
</feature>